<organism evidence="1 2">
    <name type="scientific">Tanacetum coccineum</name>
    <dbReference type="NCBI Taxonomy" id="301880"/>
    <lineage>
        <taxon>Eukaryota</taxon>
        <taxon>Viridiplantae</taxon>
        <taxon>Streptophyta</taxon>
        <taxon>Embryophyta</taxon>
        <taxon>Tracheophyta</taxon>
        <taxon>Spermatophyta</taxon>
        <taxon>Magnoliopsida</taxon>
        <taxon>eudicotyledons</taxon>
        <taxon>Gunneridae</taxon>
        <taxon>Pentapetalae</taxon>
        <taxon>asterids</taxon>
        <taxon>campanulids</taxon>
        <taxon>Asterales</taxon>
        <taxon>Asteraceae</taxon>
        <taxon>Asteroideae</taxon>
        <taxon>Anthemideae</taxon>
        <taxon>Anthemidinae</taxon>
        <taxon>Tanacetum</taxon>
    </lineage>
</organism>
<accession>A0ABQ5HC09</accession>
<gene>
    <name evidence="1" type="ORF">Tco_1067128</name>
</gene>
<sequence length="131" mass="14721">MFLLPRHPCAIGHRFTSTTVIIRGAPAVTESILLIKFRLPGHSDSDVVCYVYRLKTAEMHRSAYKADLRYLKGDHSHGSVVLLQFLRHRLDAGCSHPLECVLNSGDYGFCVQQNYMYFVTIKSAIALCCTS</sequence>
<reference evidence="1" key="1">
    <citation type="journal article" date="2022" name="Int. J. Mol. Sci.">
        <title>Draft Genome of Tanacetum Coccineum: Genomic Comparison of Closely Related Tanacetum-Family Plants.</title>
        <authorList>
            <person name="Yamashiro T."/>
            <person name="Shiraishi A."/>
            <person name="Nakayama K."/>
            <person name="Satake H."/>
        </authorList>
    </citation>
    <scope>NUCLEOTIDE SEQUENCE</scope>
</reference>
<dbReference type="EMBL" id="BQNB010019448">
    <property type="protein sequence ID" value="GJT85411.1"/>
    <property type="molecule type" value="Genomic_DNA"/>
</dbReference>
<keyword evidence="2" id="KW-1185">Reference proteome</keyword>
<protein>
    <submittedName>
        <fullName evidence="1">Uncharacterized protein</fullName>
    </submittedName>
</protein>
<dbReference type="Proteomes" id="UP001151760">
    <property type="component" value="Unassembled WGS sequence"/>
</dbReference>
<reference evidence="1" key="2">
    <citation type="submission" date="2022-01" db="EMBL/GenBank/DDBJ databases">
        <authorList>
            <person name="Yamashiro T."/>
            <person name="Shiraishi A."/>
            <person name="Satake H."/>
            <person name="Nakayama K."/>
        </authorList>
    </citation>
    <scope>NUCLEOTIDE SEQUENCE</scope>
</reference>
<evidence type="ECO:0000313" key="1">
    <source>
        <dbReference type="EMBL" id="GJT85411.1"/>
    </source>
</evidence>
<proteinExistence type="predicted"/>
<evidence type="ECO:0000313" key="2">
    <source>
        <dbReference type="Proteomes" id="UP001151760"/>
    </source>
</evidence>
<comment type="caution">
    <text evidence="1">The sequence shown here is derived from an EMBL/GenBank/DDBJ whole genome shotgun (WGS) entry which is preliminary data.</text>
</comment>
<name>A0ABQ5HC09_9ASTR</name>